<evidence type="ECO:0000313" key="1">
    <source>
        <dbReference type="EMBL" id="EAZ93363.1"/>
    </source>
</evidence>
<dbReference type="EMBL" id="AAXW01000002">
    <property type="protein sequence ID" value="EAZ93363.1"/>
    <property type="molecule type" value="Genomic_DNA"/>
</dbReference>
<evidence type="ECO:0000313" key="2">
    <source>
        <dbReference type="Proteomes" id="UP000003781"/>
    </source>
</evidence>
<protein>
    <submittedName>
        <fullName evidence="1">Uncharacterized protein</fullName>
    </submittedName>
</protein>
<gene>
    <name evidence="1" type="ORF">CY0110_16247</name>
</gene>
<keyword evidence="2" id="KW-1185">Reference proteome</keyword>
<comment type="caution">
    <text evidence="1">The sequence shown here is derived from an EMBL/GenBank/DDBJ whole genome shotgun (WGS) entry which is preliminary data.</text>
</comment>
<dbReference type="Proteomes" id="UP000003781">
    <property type="component" value="Unassembled WGS sequence"/>
</dbReference>
<proteinExistence type="predicted"/>
<dbReference type="AlphaFoldDB" id="A3IHT1"/>
<accession>A3IHT1</accession>
<reference evidence="1 2" key="1">
    <citation type="submission" date="2007-03" db="EMBL/GenBank/DDBJ databases">
        <authorList>
            <person name="Stal L."/>
            <person name="Ferriera S."/>
            <person name="Johnson J."/>
            <person name="Kravitz S."/>
            <person name="Beeson K."/>
            <person name="Sutton G."/>
            <person name="Rogers Y.-H."/>
            <person name="Friedman R."/>
            <person name="Frazier M."/>
            <person name="Venter J.C."/>
        </authorList>
    </citation>
    <scope>NUCLEOTIDE SEQUENCE [LARGE SCALE GENOMIC DNA]</scope>
    <source>
        <strain evidence="1 2">CCY0110</strain>
    </source>
</reference>
<sequence length="36" mass="4125">MGKDYDRIAAICLFPIGKTVDYLVITLLFTQTEVYL</sequence>
<organism evidence="1 2">
    <name type="scientific">Crocosphaera chwakensis CCY0110</name>
    <dbReference type="NCBI Taxonomy" id="391612"/>
    <lineage>
        <taxon>Bacteria</taxon>
        <taxon>Bacillati</taxon>
        <taxon>Cyanobacteriota</taxon>
        <taxon>Cyanophyceae</taxon>
        <taxon>Oscillatoriophycideae</taxon>
        <taxon>Chroococcales</taxon>
        <taxon>Aphanothecaceae</taxon>
        <taxon>Crocosphaera</taxon>
        <taxon>Crocosphaera chwakensis</taxon>
    </lineage>
</organism>
<name>A3IHT1_9CHRO</name>